<name>A0A3P3XPI7_9SPIR</name>
<dbReference type="PANTHER" id="PTHR42760:SF133">
    <property type="entry name" value="3-OXOACYL-[ACYL-CARRIER-PROTEIN] REDUCTASE"/>
    <property type="match status" value="1"/>
</dbReference>
<dbReference type="AlphaFoldDB" id="A0A3P3XPI7"/>
<comment type="similarity">
    <text evidence="1">Belongs to the short-chain dehydrogenases/reductases (SDR) family.</text>
</comment>
<proteinExistence type="inferred from homology"/>
<dbReference type="GO" id="GO:0016616">
    <property type="term" value="F:oxidoreductase activity, acting on the CH-OH group of donors, NAD or NADP as acceptor"/>
    <property type="evidence" value="ECO:0007669"/>
    <property type="project" value="TreeGrafter"/>
</dbReference>
<accession>A0A3P3XPI7</accession>
<dbReference type="GO" id="GO:0048038">
    <property type="term" value="F:quinone binding"/>
    <property type="evidence" value="ECO:0007669"/>
    <property type="project" value="TreeGrafter"/>
</dbReference>
<dbReference type="InterPro" id="IPR036291">
    <property type="entry name" value="NAD(P)-bd_dom_sf"/>
</dbReference>
<dbReference type="InterPro" id="IPR002347">
    <property type="entry name" value="SDR_fam"/>
</dbReference>
<dbReference type="FunFam" id="3.40.50.720:FF:000084">
    <property type="entry name" value="Short-chain dehydrogenase reductase"/>
    <property type="match status" value="1"/>
</dbReference>
<dbReference type="CDD" id="cd05233">
    <property type="entry name" value="SDR_c"/>
    <property type="match status" value="1"/>
</dbReference>
<protein>
    <submittedName>
        <fullName evidence="3">Short-chain dehydrogenase/reductase SDR</fullName>
    </submittedName>
</protein>
<dbReference type="NCBIfam" id="NF005559">
    <property type="entry name" value="PRK07231.1"/>
    <property type="match status" value="1"/>
</dbReference>
<reference evidence="3" key="1">
    <citation type="submission" date="2017-02" db="EMBL/GenBank/DDBJ databases">
        <authorList>
            <person name="Regsiter A."/>
            <person name="William W."/>
        </authorList>
    </citation>
    <scope>NUCLEOTIDE SEQUENCE</scope>
    <source>
        <strain evidence="3">BdmA 4</strain>
    </source>
</reference>
<dbReference type="EMBL" id="FWDO01000004">
    <property type="protein sequence ID" value="SLM18195.1"/>
    <property type="molecule type" value="Genomic_DNA"/>
</dbReference>
<evidence type="ECO:0000256" key="1">
    <source>
        <dbReference type="ARBA" id="ARBA00006484"/>
    </source>
</evidence>
<evidence type="ECO:0000313" key="3">
    <source>
        <dbReference type="EMBL" id="SLM18195.1"/>
    </source>
</evidence>
<evidence type="ECO:0000256" key="2">
    <source>
        <dbReference type="ARBA" id="ARBA00023002"/>
    </source>
</evidence>
<dbReference type="PANTHER" id="PTHR42760">
    <property type="entry name" value="SHORT-CHAIN DEHYDROGENASES/REDUCTASES FAMILY MEMBER"/>
    <property type="match status" value="1"/>
</dbReference>
<dbReference type="SUPFAM" id="SSF51735">
    <property type="entry name" value="NAD(P)-binding Rossmann-fold domains"/>
    <property type="match status" value="1"/>
</dbReference>
<dbReference type="GO" id="GO:0006633">
    <property type="term" value="P:fatty acid biosynthetic process"/>
    <property type="evidence" value="ECO:0007669"/>
    <property type="project" value="TreeGrafter"/>
</dbReference>
<sequence length="250" mass="27408">MRERFDGKVGIITGSARGMGKEAAKMLASEGCAVVITDIDKTELEKTLLEFTNLGYKVKSFQCDVSKVEQIEKLIAFTYEQYKHIDILINNAGILVSATIEETTNEIIDRTLDINIKGVLYTIRAITPIMKAQKYGRIINVASITGKNGDNTTTFAYGASKGAVISLTRSVARQLGPYGITCNAIAPHAVMTTLMSYWSEKKKASMAKNIPVRRLGNEKDMAALMCYLASDEASFINGETVNINGGYYMD</sequence>
<keyword evidence="2" id="KW-0560">Oxidoreductase</keyword>
<organism evidence="3">
    <name type="scientific">uncultured spirochete</name>
    <dbReference type="NCBI Taxonomy" id="156406"/>
    <lineage>
        <taxon>Bacteria</taxon>
        <taxon>Pseudomonadati</taxon>
        <taxon>Spirochaetota</taxon>
        <taxon>Spirochaetia</taxon>
        <taxon>Spirochaetales</taxon>
        <taxon>environmental samples</taxon>
    </lineage>
</organism>
<gene>
    <name evidence="3" type="ORF">SPIRO4BDMA_40767</name>
</gene>
<dbReference type="InterPro" id="IPR020904">
    <property type="entry name" value="Sc_DH/Rdtase_CS"/>
</dbReference>
<dbReference type="Pfam" id="PF13561">
    <property type="entry name" value="adh_short_C2"/>
    <property type="match status" value="1"/>
</dbReference>
<dbReference type="PROSITE" id="PS00061">
    <property type="entry name" value="ADH_SHORT"/>
    <property type="match status" value="1"/>
</dbReference>
<dbReference type="PRINTS" id="PR00081">
    <property type="entry name" value="GDHRDH"/>
</dbReference>
<dbReference type="Gene3D" id="3.40.50.720">
    <property type="entry name" value="NAD(P)-binding Rossmann-like Domain"/>
    <property type="match status" value="1"/>
</dbReference>
<dbReference type="PRINTS" id="PR00080">
    <property type="entry name" value="SDRFAMILY"/>
</dbReference>